<dbReference type="EMBL" id="BAABIA010000003">
    <property type="protein sequence ID" value="GAA5137747.1"/>
    <property type="molecule type" value="Genomic_DNA"/>
</dbReference>
<comment type="caution">
    <text evidence="3">The sequence shown here is derived from an EMBL/GenBank/DDBJ whole genome shotgun (WGS) entry which is preliminary data.</text>
</comment>
<name>A0ABP9NZH4_9BACT</name>
<reference evidence="4" key="1">
    <citation type="journal article" date="2019" name="Int. J. Syst. Evol. Microbiol.">
        <title>The Global Catalogue of Microorganisms (GCM) 10K type strain sequencing project: providing services to taxonomists for standard genome sequencing and annotation.</title>
        <authorList>
            <consortium name="The Broad Institute Genomics Platform"/>
            <consortium name="The Broad Institute Genome Sequencing Center for Infectious Disease"/>
            <person name="Wu L."/>
            <person name="Ma J."/>
        </authorList>
    </citation>
    <scope>NUCLEOTIDE SEQUENCE [LARGE SCALE GENOMIC DNA]</scope>
    <source>
        <strain evidence="4">JCM 18053</strain>
    </source>
</reference>
<protein>
    <submittedName>
        <fullName evidence="3">Uncharacterized protein</fullName>
    </submittedName>
</protein>
<evidence type="ECO:0000256" key="2">
    <source>
        <dbReference type="SAM" id="Phobius"/>
    </source>
</evidence>
<evidence type="ECO:0000313" key="4">
    <source>
        <dbReference type="Proteomes" id="UP001499852"/>
    </source>
</evidence>
<proteinExistence type="predicted"/>
<dbReference type="Proteomes" id="UP001499852">
    <property type="component" value="Unassembled WGS sequence"/>
</dbReference>
<feature type="compositionally biased region" description="Pro residues" evidence="1">
    <location>
        <begin position="134"/>
        <end position="144"/>
    </location>
</feature>
<keyword evidence="2" id="KW-0812">Transmembrane</keyword>
<evidence type="ECO:0000313" key="3">
    <source>
        <dbReference type="EMBL" id="GAA5137747.1"/>
    </source>
</evidence>
<feature type="compositionally biased region" description="Pro residues" evidence="1">
    <location>
        <begin position="67"/>
        <end position="79"/>
    </location>
</feature>
<gene>
    <name evidence="3" type="ORF">GCM10023213_15090</name>
</gene>
<keyword evidence="2" id="KW-0472">Membrane</keyword>
<keyword evidence="2" id="KW-1133">Transmembrane helix</keyword>
<dbReference type="RefSeq" id="WP_345735764.1">
    <property type="nucleotide sequence ID" value="NZ_BAABIA010000003.1"/>
</dbReference>
<keyword evidence="4" id="KW-1185">Reference proteome</keyword>
<sequence length="222" mass="24133">MLLAEIDPIQIIIIVIAMGAGFVQWLWGLIKQGKDEAERRNAAPLSDEDREAREQAWQQQMKSPGSPNRPSPKTPPPVQDPWATVKDVFEQIKEESRKAQNPGLPPPVPQRPATPPPSRQRTQPGTVRADVRPAPTPPPIPADPFPETAKANTPATPPVFFASPPTPPLLKPAHDSASSLSTPELNDLRKLLQTPANLRQAVLLREILGPPKALQSSGDSAF</sequence>
<organism evidence="3 4">
    <name type="scientific">Prosthecobacter algae</name>
    <dbReference type="NCBI Taxonomy" id="1144682"/>
    <lineage>
        <taxon>Bacteria</taxon>
        <taxon>Pseudomonadati</taxon>
        <taxon>Verrucomicrobiota</taxon>
        <taxon>Verrucomicrobiia</taxon>
        <taxon>Verrucomicrobiales</taxon>
        <taxon>Verrucomicrobiaceae</taxon>
        <taxon>Prosthecobacter</taxon>
    </lineage>
</organism>
<evidence type="ECO:0000256" key="1">
    <source>
        <dbReference type="SAM" id="MobiDB-lite"/>
    </source>
</evidence>
<accession>A0ABP9NZH4</accession>
<feature type="transmembrane region" description="Helical" evidence="2">
    <location>
        <begin position="12"/>
        <end position="30"/>
    </location>
</feature>
<feature type="region of interest" description="Disordered" evidence="1">
    <location>
        <begin position="37"/>
        <end position="181"/>
    </location>
</feature>
<feature type="compositionally biased region" description="Basic and acidic residues" evidence="1">
    <location>
        <begin position="87"/>
        <end position="98"/>
    </location>
</feature>
<feature type="compositionally biased region" description="Pro residues" evidence="1">
    <location>
        <begin position="103"/>
        <end position="118"/>
    </location>
</feature>